<feature type="compositionally biased region" description="Polar residues" evidence="1">
    <location>
        <begin position="314"/>
        <end position="335"/>
    </location>
</feature>
<comment type="caution">
    <text evidence="3">The sequence shown here is derived from an EMBL/GenBank/DDBJ whole genome shotgun (WGS) entry which is preliminary data.</text>
</comment>
<evidence type="ECO:0000313" key="4">
    <source>
        <dbReference type="Proteomes" id="UP001165085"/>
    </source>
</evidence>
<dbReference type="AlphaFoldDB" id="A0A9W7EVB3"/>
<feature type="compositionally biased region" description="Pro residues" evidence="1">
    <location>
        <begin position="284"/>
        <end position="306"/>
    </location>
</feature>
<feature type="chain" id="PRO_5040774389" evidence="2">
    <location>
        <begin position="25"/>
        <end position="355"/>
    </location>
</feature>
<keyword evidence="4" id="KW-1185">Reference proteome</keyword>
<sequence>MKLINSLLLSKAIFALFAASTVSAQTCDQENCGGQTAFCYSDGCASRSEDGIWTGAYAQCNPPDEVGPFYCDACYTDSACGIWDFSCDQENCGSYLLTPCYTTQGCASRSEDGTWNGPYATCNSPELPAPTYCDNCFPTCVGSTDNDSSPSPTMTMMPTTYDSPSPTMTMMPTTYDGPECIPEACQGMITAYTSSASSDESSDFEGPSCEDMQTLLTCLDDNDAEWQENCGEEQSDLSDSSDSTTTSTIVLSSLSIYDLIMLFYDQSCQSNSPSPTMTYSPSPSHSPSPSPSPSHSPSPSPSPSPTSAPTTSPLRTQTTEVKQTIKTESTLPDNTNHTNVINILVEAWCENLDNQ</sequence>
<dbReference type="Proteomes" id="UP001165085">
    <property type="component" value="Unassembled WGS sequence"/>
</dbReference>
<proteinExistence type="predicted"/>
<dbReference type="EMBL" id="BRXY01000408">
    <property type="protein sequence ID" value="GMH93078.1"/>
    <property type="molecule type" value="Genomic_DNA"/>
</dbReference>
<gene>
    <name evidence="3" type="ORF">TrST_g13713</name>
</gene>
<protein>
    <submittedName>
        <fullName evidence="3">Uncharacterized protein</fullName>
    </submittedName>
</protein>
<feature type="region of interest" description="Disordered" evidence="1">
    <location>
        <begin position="271"/>
        <end position="335"/>
    </location>
</feature>
<keyword evidence="2" id="KW-0732">Signal</keyword>
<feature type="compositionally biased region" description="Low complexity" evidence="1">
    <location>
        <begin position="147"/>
        <end position="166"/>
    </location>
</feature>
<accession>A0A9W7EVB3</accession>
<feature type="compositionally biased region" description="Low complexity" evidence="1">
    <location>
        <begin position="271"/>
        <end position="283"/>
    </location>
</feature>
<evidence type="ECO:0000256" key="2">
    <source>
        <dbReference type="SAM" id="SignalP"/>
    </source>
</evidence>
<feature type="signal peptide" evidence="2">
    <location>
        <begin position="1"/>
        <end position="24"/>
    </location>
</feature>
<evidence type="ECO:0000256" key="1">
    <source>
        <dbReference type="SAM" id="MobiDB-lite"/>
    </source>
</evidence>
<feature type="region of interest" description="Disordered" evidence="1">
    <location>
        <begin position="146"/>
        <end position="166"/>
    </location>
</feature>
<organism evidence="3 4">
    <name type="scientific">Triparma strigata</name>
    <dbReference type="NCBI Taxonomy" id="1606541"/>
    <lineage>
        <taxon>Eukaryota</taxon>
        <taxon>Sar</taxon>
        <taxon>Stramenopiles</taxon>
        <taxon>Ochrophyta</taxon>
        <taxon>Bolidophyceae</taxon>
        <taxon>Parmales</taxon>
        <taxon>Triparmaceae</taxon>
        <taxon>Triparma</taxon>
    </lineage>
</organism>
<reference evidence="4" key="1">
    <citation type="journal article" date="2023" name="Commun. Biol.">
        <title>Genome analysis of Parmales, the sister group of diatoms, reveals the evolutionary specialization of diatoms from phago-mixotrophs to photoautotrophs.</title>
        <authorList>
            <person name="Ban H."/>
            <person name="Sato S."/>
            <person name="Yoshikawa S."/>
            <person name="Yamada K."/>
            <person name="Nakamura Y."/>
            <person name="Ichinomiya M."/>
            <person name="Sato N."/>
            <person name="Blanc-Mathieu R."/>
            <person name="Endo H."/>
            <person name="Kuwata A."/>
            <person name="Ogata H."/>
        </authorList>
    </citation>
    <scope>NUCLEOTIDE SEQUENCE [LARGE SCALE GENOMIC DNA]</scope>
    <source>
        <strain evidence="4">NIES 3701</strain>
    </source>
</reference>
<evidence type="ECO:0000313" key="3">
    <source>
        <dbReference type="EMBL" id="GMH93078.1"/>
    </source>
</evidence>
<name>A0A9W7EVB3_9STRA</name>